<evidence type="ECO:0000256" key="2">
    <source>
        <dbReference type="ARBA" id="ARBA00010497"/>
    </source>
</evidence>
<evidence type="ECO:0000313" key="10">
    <source>
        <dbReference type="Proteomes" id="UP000675881"/>
    </source>
</evidence>
<keyword evidence="7" id="KW-0862">Zinc</keyword>
<keyword evidence="6" id="KW-0677">Repeat</keyword>
<evidence type="ECO:0000256" key="5">
    <source>
        <dbReference type="ARBA" id="ARBA00022723"/>
    </source>
</evidence>
<name>A0A7R8CEI0_LEPSM</name>
<proteinExistence type="inferred from homology"/>
<accession>A0A7R8CEI0</accession>
<dbReference type="EMBL" id="HG994589">
    <property type="protein sequence ID" value="CAF2796186.1"/>
    <property type="molecule type" value="Genomic_DNA"/>
</dbReference>
<dbReference type="Proteomes" id="UP000675881">
    <property type="component" value="Chromosome 10"/>
</dbReference>
<evidence type="ECO:0000259" key="8">
    <source>
        <dbReference type="Pfam" id="PF00432"/>
    </source>
</evidence>
<keyword evidence="4 9" id="KW-0808">Transferase</keyword>
<dbReference type="Gene3D" id="1.50.10.20">
    <property type="match status" value="2"/>
</dbReference>
<evidence type="ECO:0000256" key="3">
    <source>
        <dbReference type="ARBA" id="ARBA00022602"/>
    </source>
</evidence>
<dbReference type="AlphaFoldDB" id="A0A7R8CEI0"/>
<dbReference type="PANTHER" id="PTHR11774">
    <property type="entry name" value="GERANYLGERANYL TRANSFERASE TYPE BETA SUBUNIT"/>
    <property type="match status" value="1"/>
</dbReference>
<evidence type="ECO:0000256" key="6">
    <source>
        <dbReference type="ARBA" id="ARBA00022737"/>
    </source>
</evidence>
<comment type="cofactor">
    <cofactor evidence="1">
        <name>Zn(2+)</name>
        <dbReference type="ChEBI" id="CHEBI:29105"/>
    </cofactor>
</comment>
<evidence type="ECO:0000313" key="9">
    <source>
        <dbReference type="EMBL" id="CAF2796186.1"/>
    </source>
</evidence>
<evidence type="ECO:0000256" key="4">
    <source>
        <dbReference type="ARBA" id="ARBA00022679"/>
    </source>
</evidence>
<dbReference type="PANTHER" id="PTHR11774:SF6">
    <property type="entry name" value="PROTEIN FARNESYLTRANSFERASE SUBUNIT BETA"/>
    <property type="match status" value="1"/>
</dbReference>
<dbReference type="GO" id="GO:0005965">
    <property type="term" value="C:protein farnesyltransferase complex"/>
    <property type="evidence" value="ECO:0007669"/>
    <property type="project" value="TreeGrafter"/>
</dbReference>
<dbReference type="InterPro" id="IPR001330">
    <property type="entry name" value="Prenyltrans"/>
</dbReference>
<keyword evidence="3" id="KW-0637">Prenyltransferase</keyword>
<reference evidence="9" key="1">
    <citation type="submission" date="2021-02" db="EMBL/GenBank/DDBJ databases">
        <authorList>
            <person name="Bekaert M."/>
        </authorList>
    </citation>
    <scope>NUCLEOTIDE SEQUENCE</scope>
    <source>
        <strain evidence="9">IoA-00</strain>
    </source>
</reference>
<dbReference type="OrthoDB" id="10261146at2759"/>
<organism evidence="9 10">
    <name type="scientific">Lepeophtheirus salmonis</name>
    <name type="common">Salmon louse</name>
    <name type="synonym">Caligus salmonis</name>
    <dbReference type="NCBI Taxonomy" id="72036"/>
    <lineage>
        <taxon>Eukaryota</taxon>
        <taxon>Metazoa</taxon>
        <taxon>Ecdysozoa</taxon>
        <taxon>Arthropoda</taxon>
        <taxon>Crustacea</taxon>
        <taxon>Multicrustacea</taxon>
        <taxon>Hexanauplia</taxon>
        <taxon>Copepoda</taxon>
        <taxon>Siphonostomatoida</taxon>
        <taxon>Caligidae</taxon>
        <taxon>Lepeophtheirus</taxon>
    </lineage>
</organism>
<sequence length="299" mass="33077">MGKNSTPEKLPELDRESIRNFLLKGLRSLSSGYQNLDASRPWLMYWIVHSLELLRIPIPEAVIPDIILSLKHCHNSTGGFGGGPGQISHLAPTYAAVNTLCIIGTPEAWSIIDRQKLAEWLNSLRLSNGSFLMHHDGEIDIRGVYCALSNSHEGGFGPVPYMEAHGGYSFCAIAALSLFGDVSGIRLDKLARWTSKRQMKLEGGFQGRTNKLVDSCYSFWQGAILPILDAHLVPDDKKKDEILPQACGLSIAQHSRNKKFVYGNASNELKPSHVLYNIGVDAVSKALEFFKNFPVPLFD</sequence>
<keyword evidence="5" id="KW-0479">Metal-binding</keyword>
<dbReference type="Pfam" id="PF00432">
    <property type="entry name" value="Prenyltrans"/>
    <property type="match status" value="2"/>
</dbReference>
<protein>
    <submittedName>
        <fullName evidence="9">FNTB</fullName>
        <ecNumber evidence="9">2.5.1.58</ecNumber>
    </submittedName>
</protein>
<comment type="similarity">
    <text evidence="2">Belongs to the protein prenyltransferase subunit beta family.</text>
</comment>
<feature type="domain" description="Prenyltransferase alpha-alpha toroid" evidence="8">
    <location>
        <begin position="13"/>
        <end position="149"/>
    </location>
</feature>
<dbReference type="GO" id="GO:0004660">
    <property type="term" value="F:protein farnesyltransferase activity"/>
    <property type="evidence" value="ECO:0007669"/>
    <property type="project" value="UniProtKB-EC"/>
</dbReference>
<evidence type="ECO:0000256" key="1">
    <source>
        <dbReference type="ARBA" id="ARBA00001947"/>
    </source>
</evidence>
<dbReference type="EC" id="2.5.1.58" evidence="9"/>
<dbReference type="GO" id="GO:0046872">
    <property type="term" value="F:metal ion binding"/>
    <property type="evidence" value="ECO:0007669"/>
    <property type="project" value="UniProtKB-KW"/>
</dbReference>
<dbReference type="InterPro" id="IPR008930">
    <property type="entry name" value="Terpenoid_cyclase/PrenylTrfase"/>
</dbReference>
<dbReference type="InterPro" id="IPR045089">
    <property type="entry name" value="PGGT1B-like"/>
</dbReference>
<feature type="domain" description="Prenyltransferase alpha-alpha toroid" evidence="8">
    <location>
        <begin position="150"/>
        <end position="262"/>
    </location>
</feature>
<dbReference type="SUPFAM" id="SSF48239">
    <property type="entry name" value="Terpenoid cyclases/Protein prenyltransferases"/>
    <property type="match status" value="1"/>
</dbReference>
<keyword evidence="10" id="KW-1185">Reference proteome</keyword>
<gene>
    <name evidence="9" type="ORF">LSAA_2612</name>
</gene>
<evidence type="ECO:0000256" key="7">
    <source>
        <dbReference type="ARBA" id="ARBA00022833"/>
    </source>
</evidence>